<organism evidence="7 8">
    <name type="scientific">Pleurostoma richardsiae</name>
    <dbReference type="NCBI Taxonomy" id="41990"/>
    <lineage>
        <taxon>Eukaryota</taxon>
        <taxon>Fungi</taxon>
        <taxon>Dikarya</taxon>
        <taxon>Ascomycota</taxon>
        <taxon>Pezizomycotina</taxon>
        <taxon>Sordariomycetes</taxon>
        <taxon>Sordariomycetidae</taxon>
        <taxon>Calosphaeriales</taxon>
        <taxon>Pleurostomataceae</taxon>
        <taxon>Pleurostoma</taxon>
    </lineage>
</organism>
<sequence>MGDSETPICAPADQLFDWISVIQEEYLSDSARVSNLANSSALEVLPHARASIDVPPSDGVLFPSTALANLIGITPSALKEWTTGERHLLNHFLQSVARSLVMVRDEENLFLSEIVPMALESPSVRHALAALSACHLARIYPDFERDLFLHRSRALQALKAELQEHESRIWALGATLLLCLTEICAGSHQASRSDNFDADAEAIELELQSWTPPEPDVTSLDAGEARAAAFAVQWAAMLRLRQLTSPANADGRDAHLRGPTDNILSALSLIRPGSHMETRLLFALFIAGTECTTKAGRLTLEYRINIMENNIGFGNIAAAHRLLDGIWRKSNRGEPVQWEGLMSMKSRGLILF</sequence>
<evidence type="ECO:0000256" key="6">
    <source>
        <dbReference type="ARBA" id="ARBA00023242"/>
    </source>
</evidence>
<evidence type="ECO:0000256" key="2">
    <source>
        <dbReference type="ARBA" id="ARBA00022833"/>
    </source>
</evidence>
<keyword evidence="5" id="KW-0804">Transcription</keyword>
<reference evidence="7" key="1">
    <citation type="submission" date="2022-07" db="EMBL/GenBank/DDBJ databases">
        <title>Fungi with potential for degradation of polypropylene.</title>
        <authorList>
            <person name="Gostincar C."/>
        </authorList>
    </citation>
    <scope>NUCLEOTIDE SEQUENCE</scope>
    <source>
        <strain evidence="7">EXF-13308</strain>
    </source>
</reference>
<keyword evidence="6" id="KW-0539">Nucleus</keyword>
<dbReference type="EMBL" id="JANBVO010000014">
    <property type="protein sequence ID" value="KAJ9145356.1"/>
    <property type="molecule type" value="Genomic_DNA"/>
</dbReference>
<accession>A0AA38RGZ3</accession>
<keyword evidence="3" id="KW-0805">Transcription regulation</keyword>
<dbReference type="GO" id="GO:0005634">
    <property type="term" value="C:nucleus"/>
    <property type="evidence" value="ECO:0007669"/>
    <property type="project" value="UniProtKB-SubCell"/>
</dbReference>
<evidence type="ECO:0000313" key="7">
    <source>
        <dbReference type="EMBL" id="KAJ9145356.1"/>
    </source>
</evidence>
<proteinExistence type="predicted"/>
<evidence type="ECO:0000256" key="4">
    <source>
        <dbReference type="ARBA" id="ARBA00023125"/>
    </source>
</evidence>
<gene>
    <name evidence="7" type="ORF">NKR23_g5415</name>
</gene>
<dbReference type="GO" id="GO:0003700">
    <property type="term" value="F:DNA-binding transcription factor activity"/>
    <property type="evidence" value="ECO:0007669"/>
    <property type="project" value="TreeGrafter"/>
</dbReference>
<dbReference type="PANTHER" id="PTHR37534">
    <property type="entry name" value="TRANSCRIPTIONAL ACTIVATOR PROTEIN UGA3"/>
    <property type="match status" value="1"/>
</dbReference>
<dbReference type="GO" id="GO:0000976">
    <property type="term" value="F:transcription cis-regulatory region binding"/>
    <property type="evidence" value="ECO:0007669"/>
    <property type="project" value="TreeGrafter"/>
</dbReference>
<evidence type="ECO:0000256" key="3">
    <source>
        <dbReference type="ARBA" id="ARBA00023015"/>
    </source>
</evidence>
<protein>
    <submittedName>
        <fullName evidence="7">Uncharacterized protein</fullName>
    </submittedName>
</protein>
<evidence type="ECO:0000256" key="5">
    <source>
        <dbReference type="ARBA" id="ARBA00023163"/>
    </source>
</evidence>
<comment type="subcellular location">
    <subcellularLocation>
        <location evidence="1">Nucleus</location>
    </subcellularLocation>
</comment>
<keyword evidence="8" id="KW-1185">Reference proteome</keyword>
<dbReference type="Pfam" id="PF11951">
    <property type="entry name" value="Fungal_trans_2"/>
    <property type="match status" value="2"/>
</dbReference>
<dbReference type="GO" id="GO:0045944">
    <property type="term" value="P:positive regulation of transcription by RNA polymerase II"/>
    <property type="evidence" value="ECO:0007669"/>
    <property type="project" value="TreeGrafter"/>
</dbReference>
<dbReference type="Proteomes" id="UP001174694">
    <property type="component" value="Unassembled WGS sequence"/>
</dbReference>
<evidence type="ECO:0000313" key="8">
    <source>
        <dbReference type="Proteomes" id="UP001174694"/>
    </source>
</evidence>
<dbReference type="AlphaFoldDB" id="A0AA38RGZ3"/>
<evidence type="ECO:0000256" key="1">
    <source>
        <dbReference type="ARBA" id="ARBA00004123"/>
    </source>
</evidence>
<dbReference type="InterPro" id="IPR021858">
    <property type="entry name" value="Fun_TF"/>
</dbReference>
<keyword evidence="4" id="KW-0238">DNA-binding</keyword>
<dbReference type="PANTHER" id="PTHR37534:SF7">
    <property type="entry name" value="TRANSCRIPTIONAL ACTIVATOR PROTEIN UGA3"/>
    <property type="match status" value="1"/>
</dbReference>
<comment type="caution">
    <text evidence="7">The sequence shown here is derived from an EMBL/GenBank/DDBJ whole genome shotgun (WGS) entry which is preliminary data.</text>
</comment>
<name>A0AA38RGZ3_9PEZI</name>
<keyword evidence="2" id="KW-0862">Zinc</keyword>